<dbReference type="AlphaFoldDB" id="A0A0K3A1I2"/>
<keyword evidence="4" id="KW-1185">Reference proteome</keyword>
<dbReference type="Pfam" id="PF04851">
    <property type="entry name" value="ResIII"/>
    <property type="match status" value="1"/>
</dbReference>
<feature type="domain" description="ATP-dependent helicase C-terminal" evidence="2">
    <location>
        <begin position="339"/>
        <end position="472"/>
    </location>
</feature>
<feature type="domain" description="Helicase ATP-binding" evidence="1">
    <location>
        <begin position="31"/>
        <end position="213"/>
    </location>
</feature>
<dbReference type="RefSeq" id="WP_081004924.1">
    <property type="nucleotide sequence ID" value="NZ_CXOI01000051.1"/>
</dbReference>
<dbReference type="Proteomes" id="UP000046187">
    <property type="component" value="Unassembled WGS sequence"/>
</dbReference>
<evidence type="ECO:0000259" key="1">
    <source>
        <dbReference type="SMART" id="SM00487"/>
    </source>
</evidence>
<dbReference type="SUPFAM" id="SSF52540">
    <property type="entry name" value="P-loop containing nucleoside triphosphate hydrolases"/>
    <property type="match status" value="1"/>
</dbReference>
<dbReference type="InterPro" id="IPR027417">
    <property type="entry name" value="P-loop_NTPase"/>
</dbReference>
<protein>
    <recommendedName>
        <fullName evidence="5">Helicase ATP-binding domain-containing protein</fullName>
    </recommendedName>
</protein>
<dbReference type="EMBL" id="CXOI01000051">
    <property type="protein sequence ID" value="CTP90319.1"/>
    <property type="molecule type" value="Genomic_DNA"/>
</dbReference>
<dbReference type="GO" id="GO:0004386">
    <property type="term" value="F:helicase activity"/>
    <property type="evidence" value="ECO:0007669"/>
    <property type="project" value="InterPro"/>
</dbReference>
<sequence length="830" mass="90247">MVDFSLLNKVPAKSKSRSLLDTFSRLDRKVSHVELRASQVELFRKIDSRLDEKDLVLKLTTGGGKTVTGLIYLKQKMDQYEEPVVFLVPTTQLAEQVIDEGERVGIAVVNWPGSSKYPPDDAVKCLAVMVCTYDKFFNGKSTFARSDVQLVPCAIVLDDVHAGIEALRKSFSADLSAACRAGILPIIDDAMKKYEPANWARIEYEDPTAIVEVPHWVLSDNEQAIRGVLAKFNDEIPLLFAWPYLSRELKMCRLVISGDKAAISLDPPLVGFVDHYVGAKHRLFMSASVHDGASLIREFGCSEESAANPIEIDGEVPVGERMVLVPTLIDPEFGREAVLAVARRVLGDANVVVLVSSEIGAKFWTDGGAIMALGDGFSDSVARLKAAPKGTFVVFVNRYDGIDLPDTACRLLIVDGLPSGDGLLDRLDTENAGGIVGMRGKVANRVEQGLGRAVRSNSDYCAVILSGEDLASFVSRKSVLGSFSPPTVRQIHIGREISKAIAGESDKVNGLVATISQVLSRDPAWRSYYQSQMAVKNDAEDAILEEAKLRRSVAIAERAAADLAMATDYASAARELQGAANLLNRDKYRRGVIKQSAAKVQYQFDKVGALELQSSAFADNCNISRPPMMPPAGRRKVSAQAELIAEWLRTFADMNGAVVELDRLASSVKYTNGAAAVEAAMEELGRCLGADSSRPEKECGRGPDNLWTFGDKAICIEMKSDKFAKLWKSDAGQIALSERWVKDNNPGVAEIYPIIGSEVSVADRAEDFPDSVKVFDQGAILEIISKLRAMLVTLIGQGALFATEAANIQGYIAVHSLLPQQLRQCAVKIQ</sequence>
<proteinExistence type="predicted"/>
<gene>
    <name evidence="3" type="ORF">XTALMG727_3024</name>
</gene>
<dbReference type="GO" id="GO:0006139">
    <property type="term" value="P:nucleobase-containing compound metabolic process"/>
    <property type="evidence" value="ECO:0007669"/>
    <property type="project" value="InterPro"/>
</dbReference>
<evidence type="ECO:0008006" key="5">
    <source>
        <dbReference type="Google" id="ProtNLM"/>
    </source>
</evidence>
<dbReference type="SMART" id="SM00491">
    <property type="entry name" value="HELICc2"/>
    <property type="match status" value="1"/>
</dbReference>
<dbReference type="InterPro" id="IPR006935">
    <property type="entry name" value="Helicase/UvrB_N"/>
</dbReference>
<name>A0A0K3A1I2_9XANT</name>
<dbReference type="GO" id="GO:0003677">
    <property type="term" value="F:DNA binding"/>
    <property type="evidence" value="ECO:0007669"/>
    <property type="project" value="InterPro"/>
</dbReference>
<reference evidence="4" key="1">
    <citation type="submission" date="2015-07" db="EMBL/GenBank/DDBJ databases">
        <authorList>
            <person name="Wibberg D."/>
        </authorList>
    </citation>
    <scope>NUCLEOTIDE SEQUENCE [LARGE SCALE GENOMIC DNA]</scope>
</reference>
<evidence type="ECO:0000313" key="3">
    <source>
        <dbReference type="EMBL" id="CTP90319.1"/>
    </source>
</evidence>
<dbReference type="InterPro" id="IPR006555">
    <property type="entry name" value="ATP-dep_Helicase_C"/>
</dbReference>
<dbReference type="Pfam" id="PF13307">
    <property type="entry name" value="Helicase_C_2"/>
    <property type="match status" value="1"/>
</dbReference>
<evidence type="ECO:0000259" key="2">
    <source>
        <dbReference type="SMART" id="SM00491"/>
    </source>
</evidence>
<evidence type="ECO:0000313" key="4">
    <source>
        <dbReference type="Proteomes" id="UP000046187"/>
    </source>
</evidence>
<dbReference type="SMART" id="SM00487">
    <property type="entry name" value="DEXDc"/>
    <property type="match status" value="1"/>
</dbReference>
<dbReference type="GO" id="GO:0016818">
    <property type="term" value="F:hydrolase activity, acting on acid anhydrides, in phosphorus-containing anhydrides"/>
    <property type="evidence" value="ECO:0007669"/>
    <property type="project" value="InterPro"/>
</dbReference>
<accession>A0A0K3A1I2</accession>
<dbReference type="Gene3D" id="3.40.50.300">
    <property type="entry name" value="P-loop containing nucleotide triphosphate hydrolases"/>
    <property type="match status" value="2"/>
</dbReference>
<organism evidence="3 4">
    <name type="scientific">Xanthomonas graminis pv. arrhenatheri LMG 727</name>
    <dbReference type="NCBI Taxonomy" id="1195923"/>
    <lineage>
        <taxon>Bacteria</taxon>
        <taxon>Pseudomonadati</taxon>
        <taxon>Pseudomonadota</taxon>
        <taxon>Gammaproteobacteria</taxon>
        <taxon>Lysobacterales</taxon>
        <taxon>Lysobacteraceae</taxon>
        <taxon>Xanthomonas</taxon>
        <taxon>Xanthomonas translucens group</taxon>
        <taxon>Xanthomonas graminis</taxon>
    </lineage>
</organism>
<dbReference type="GO" id="GO:0005524">
    <property type="term" value="F:ATP binding"/>
    <property type="evidence" value="ECO:0007669"/>
    <property type="project" value="InterPro"/>
</dbReference>
<dbReference type="InterPro" id="IPR014001">
    <property type="entry name" value="Helicase_ATP-bd"/>
</dbReference>